<dbReference type="OrthoDB" id="5959615at2759"/>
<proteinExistence type="predicted"/>
<comment type="caution">
    <text evidence="1">The sequence shown here is derived from an EMBL/GenBank/DDBJ whole genome shotgun (WGS) entry which is preliminary data.</text>
</comment>
<dbReference type="AlphaFoldDB" id="A0A1Y3B4H4"/>
<evidence type="ECO:0008006" key="3">
    <source>
        <dbReference type="Google" id="ProtNLM"/>
    </source>
</evidence>
<dbReference type="EMBL" id="MUJZ01046785">
    <property type="protein sequence ID" value="OTF74496.1"/>
    <property type="molecule type" value="Genomic_DNA"/>
</dbReference>
<protein>
    <recommendedName>
        <fullName evidence="3">PID domain-containing protein</fullName>
    </recommendedName>
</protein>
<name>A0A1Y3B4H4_EURMA</name>
<reference evidence="1 2" key="1">
    <citation type="submission" date="2017-03" db="EMBL/GenBank/DDBJ databases">
        <title>Genome Survey of Euroglyphus maynei.</title>
        <authorList>
            <person name="Arlian L.G."/>
            <person name="Morgan M.S."/>
            <person name="Rider S.D."/>
        </authorList>
    </citation>
    <scope>NUCLEOTIDE SEQUENCE [LARGE SCALE GENOMIC DNA]</scope>
    <source>
        <strain evidence="1">Arlian Lab</strain>
        <tissue evidence="1">Whole body</tissue>
    </source>
</reference>
<feature type="non-terminal residue" evidence="1">
    <location>
        <position position="61"/>
    </location>
</feature>
<gene>
    <name evidence="1" type="ORF">BLA29_015393</name>
</gene>
<feature type="non-terminal residue" evidence="1">
    <location>
        <position position="1"/>
    </location>
</feature>
<keyword evidence="2" id="KW-1185">Reference proteome</keyword>
<organism evidence="1 2">
    <name type="scientific">Euroglyphus maynei</name>
    <name type="common">Mayne's house dust mite</name>
    <dbReference type="NCBI Taxonomy" id="6958"/>
    <lineage>
        <taxon>Eukaryota</taxon>
        <taxon>Metazoa</taxon>
        <taxon>Ecdysozoa</taxon>
        <taxon>Arthropoda</taxon>
        <taxon>Chelicerata</taxon>
        <taxon>Arachnida</taxon>
        <taxon>Acari</taxon>
        <taxon>Acariformes</taxon>
        <taxon>Sarcoptiformes</taxon>
        <taxon>Astigmata</taxon>
        <taxon>Psoroptidia</taxon>
        <taxon>Analgoidea</taxon>
        <taxon>Pyroglyphidae</taxon>
        <taxon>Pyroglyphinae</taxon>
        <taxon>Euroglyphus</taxon>
    </lineage>
</organism>
<evidence type="ECO:0000313" key="2">
    <source>
        <dbReference type="Proteomes" id="UP000194236"/>
    </source>
</evidence>
<sequence length="61" mass="6825">IPHPPLFVCILQKINSNQRLECHLFVCGTTDDAIHMCNSMDELRQCTTTIGRLQIPAAGQM</sequence>
<evidence type="ECO:0000313" key="1">
    <source>
        <dbReference type="EMBL" id="OTF74496.1"/>
    </source>
</evidence>
<dbReference type="Proteomes" id="UP000194236">
    <property type="component" value="Unassembled WGS sequence"/>
</dbReference>
<accession>A0A1Y3B4H4</accession>